<name>A0A9D3X1B1_9SAUR</name>
<dbReference type="Proteomes" id="UP000827986">
    <property type="component" value="Unassembled WGS sequence"/>
</dbReference>
<keyword evidence="4" id="KW-1185">Reference proteome</keyword>
<accession>A0A9D3X1B1</accession>
<protein>
    <submittedName>
        <fullName evidence="2">Uncharacterized protein</fullName>
    </submittedName>
</protein>
<gene>
    <name evidence="2" type="ORF">KIL84_006351</name>
    <name evidence="3" type="ORF">KIL84_007362</name>
</gene>
<evidence type="ECO:0000256" key="1">
    <source>
        <dbReference type="SAM" id="MobiDB-lite"/>
    </source>
</evidence>
<organism evidence="2 4">
    <name type="scientific">Mauremys mutica</name>
    <name type="common">yellowpond turtle</name>
    <dbReference type="NCBI Taxonomy" id="74926"/>
    <lineage>
        <taxon>Eukaryota</taxon>
        <taxon>Metazoa</taxon>
        <taxon>Chordata</taxon>
        <taxon>Craniata</taxon>
        <taxon>Vertebrata</taxon>
        <taxon>Euteleostomi</taxon>
        <taxon>Archelosauria</taxon>
        <taxon>Testudinata</taxon>
        <taxon>Testudines</taxon>
        <taxon>Cryptodira</taxon>
        <taxon>Durocryptodira</taxon>
        <taxon>Testudinoidea</taxon>
        <taxon>Geoemydidae</taxon>
        <taxon>Geoemydinae</taxon>
        <taxon>Mauremys</taxon>
    </lineage>
</organism>
<evidence type="ECO:0000313" key="4">
    <source>
        <dbReference type="Proteomes" id="UP000827986"/>
    </source>
</evidence>
<proteinExistence type="predicted"/>
<evidence type="ECO:0000313" key="3">
    <source>
        <dbReference type="EMBL" id="KAH1171744.1"/>
    </source>
</evidence>
<reference evidence="2" key="1">
    <citation type="submission" date="2021-09" db="EMBL/GenBank/DDBJ databases">
        <title>The genome of Mauremys mutica provides insights into the evolution of semi-aquatic lifestyle.</title>
        <authorList>
            <person name="Gong S."/>
            <person name="Gao Y."/>
        </authorList>
    </citation>
    <scope>NUCLEOTIDE SEQUENCE</scope>
    <source>
        <strain evidence="2">MM-2020</strain>
        <tissue evidence="2">Muscle</tissue>
    </source>
</reference>
<feature type="region of interest" description="Disordered" evidence="1">
    <location>
        <begin position="1"/>
        <end position="97"/>
    </location>
</feature>
<evidence type="ECO:0000313" key="2">
    <source>
        <dbReference type="EMBL" id="KAH1170733.1"/>
    </source>
</evidence>
<feature type="compositionally biased region" description="Polar residues" evidence="1">
    <location>
        <begin position="39"/>
        <end position="52"/>
    </location>
</feature>
<sequence>MVPPTCTLTKDAAAAPPSPHKSEAYGGGSHGMAPALAPTTGNSPLLTVTNTEEGFGLPAWCPSSIPPPPGSFPPQGVGRGWAKQAPPPDTNTPPACLCVEGPQGAGVIKVTW</sequence>
<dbReference type="EMBL" id="JAHDVG010000483">
    <property type="protein sequence ID" value="KAH1170733.1"/>
    <property type="molecule type" value="Genomic_DNA"/>
</dbReference>
<dbReference type="EMBL" id="JAHDVG010000483">
    <property type="protein sequence ID" value="KAH1171744.1"/>
    <property type="molecule type" value="Genomic_DNA"/>
</dbReference>
<comment type="caution">
    <text evidence="2">The sequence shown here is derived from an EMBL/GenBank/DDBJ whole genome shotgun (WGS) entry which is preliminary data.</text>
</comment>
<dbReference type="AlphaFoldDB" id="A0A9D3X1B1"/>